<dbReference type="AlphaFoldDB" id="A0A3R9PE11"/>
<accession>A0A3R9PE11</accession>
<reference evidence="1 2" key="1">
    <citation type="submission" date="2018-10" db="EMBL/GenBank/DDBJ databases">
        <title>Co-occurring genomic capacity for anaerobic methane metabolism and dissimilatory sulfite reduction discovered in the Korarchaeota.</title>
        <authorList>
            <person name="Mckay L.J."/>
            <person name="Dlakic M."/>
            <person name="Fields M.W."/>
            <person name="Delmont T.O."/>
            <person name="Eren A.M."/>
            <person name="Jay Z.J."/>
            <person name="Klingelsmith K.B."/>
            <person name="Rusch D.B."/>
            <person name="Inskeep W.P."/>
        </authorList>
    </citation>
    <scope>NUCLEOTIDE SEQUENCE [LARGE SCALE GENOMIC DNA]</scope>
    <source>
        <strain evidence="1 2">MDKW</strain>
    </source>
</reference>
<dbReference type="Proteomes" id="UP000277582">
    <property type="component" value="Unassembled WGS sequence"/>
</dbReference>
<dbReference type="EMBL" id="RCOS01000175">
    <property type="protein sequence ID" value="RSN71442.1"/>
    <property type="molecule type" value="Genomic_DNA"/>
</dbReference>
<evidence type="ECO:0000313" key="2">
    <source>
        <dbReference type="Proteomes" id="UP000277582"/>
    </source>
</evidence>
<name>A0A3R9PE11_9CREN</name>
<comment type="caution">
    <text evidence="1">The sequence shown here is derived from an EMBL/GenBank/DDBJ whole genome shotgun (WGS) entry which is preliminary data.</text>
</comment>
<keyword evidence="2" id="KW-1185">Reference proteome</keyword>
<proteinExistence type="predicted"/>
<evidence type="ECO:0000313" key="1">
    <source>
        <dbReference type="EMBL" id="RSN71442.1"/>
    </source>
</evidence>
<gene>
    <name evidence="1" type="ORF">D6D85_16115</name>
</gene>
<protein>
    <submittedName>
        <fullName evidence="1">Uncharacterized protein</fullName>
    </submittedName>
</protein>
<organism evidence="1 2">
    <name type="scientific">Candidatus Methanodesulfokora washburnensis</name>
    <dbReference type="NCBI Taxonomy" id="2478471"/>
    <lineage>
        <taxon>Archaea</taxon>
        <taxon>Thermoproteota</taxon>
        <taxon>Candidatus Korarchaeia</taxon>
        <taxon>Candidatus Korarchaeia incertae sedis</taxon>
        <taxon>Candidatus Methanodesulfokora</taxon>
    </lineage>
</organism>
<dbReference type="RefSeq" id="WP_125672979.1">
    <property type="nucleotide sequence ID" value="NZ_RCOS01000175.1"/>
</dbReference>
<sequence length="81" mass="8946">MWRGIAARLKYFSFPKAGQVALKLSVQAKVSGKTNRRKYDADYNASVNIARRDLALLAGLSNPARRGLQDEPTKLPTSVVE</sequence>